<protein>
    <submittedName>
        <fullName evidence="3">Pilus assembly protein</fullName>
    </submittedName>
</protein>
<evidence type="ECO:0000256" key="1">
    <source>
        <dbReference type="SAM" id="Phobius"/>
    </source>
</evidence>
<name>A0A4S4G119_9MICO</name>
<accession>A0A4S4G119</accession>
<keyword evidence="1" id="KW-1133">Transmembrane helix</keyword>
<evidence type="ECO:0000313" key="3">
    <source>
        <dbReference type="EMBL" id="THG35836.1"/>
    </source>
</evidence>
<dbReference type="InterPro" id="IPR012495">
    <property type="entry name" value="TadE-like_dom"/>
</dbReference>
<dbReference type="AlphaFoldDB" id="A0A4S4G119"/>
<feature type="domain" description="TadE-like" evidence="2">
    <location>
        <begin position="6"/>
        <end position="48"/>
    </location>
</feature>
<comment type="caution">
    <text evidence="3">The sequence shown here is derived from an EMBL/GenBank/DDBJ whole genome shotgun (WGS) entry which is preliminary data.</text>
</comment>
<keyword evidence="1" id="KW-0472">Membrane</keyword>
<sequence length="127" mass="13055">MADERGSAVVEFSLVSVVLVALVLAVLQLALALHIRNTVLDAAAEGARYAALADNSLDDGVQRTRDLITTALGPAYASDVSAEYATYAGLPSTEVRVRSPLPLAGLLGPDRALEVTGHAARESLGGG</sequence>
<reference evidence="3 4" key="1">
    <citation type="submission" date="2019-04" db="EMBL/GenBank/DDBJ databases">
        <authorList>
            <person name="Jiang L."/>
        </authorList>
    </citation>
    <scope>NUCLEOTIDE SEQUENCE [LARGE SCALE GENOMIC DNA]</scope>
    <source>
        <strain evidence="3 4">YIM 131861</strain>
    </source>
</reference>
<dbReference type="OrthoDB" id="3826566at2"/>
<gene>
    <name evidence="3" type="ORF">E6C70_01995</name>
</gene>
<proteinExistence type="predicted"/>
<evidence type="ECO:0000259" key="2">
    <source>
        <dbReference type="Pfam" id="PF07811"/>
    </source>
</evidence>
<dbReference type="EMBL" id="SSSN01000003">
    <property type="protein sequence ID" value="THG35836.1"/>
    <property type="molecule type" value="Genomic_DNA"/>
</dbReference>
<keyword evidence="4" id="KW-1185">Reference proteome</keyword>
<keyword evidence="1" id="KW-0812">Transmembrane</keyword>
<dbReference type="Proteomes" id="UP000307380">
    <property type="component" value="Unassembled WGS sequence"/>
</dbReference>
<organism evidence="3 4">
    <name type="scientific">Orlajensenia flava</name>
    <dbReference type="NCBI Taxonomy" id="2565934"/>
    <lineage>
        <taxon>Bacteria</taxon>
        <taxon>Bacillati</taxon>
        <taxon>Actinomycetota</taxon>
        <taxon>Actinomycetes</taxon>
        <taxon>Micrococcales</taxon>
        <taxon>Microbacteriaceae</taxon>
        <taxon>Orlajensenia</taxon>
    </lineage>
</organism>
<dbReference type="Pfam" id="PF07811">
    <property type="entry name" value="TadE"/>
    <property type="match status" value="1"/>
</dbReference>
<evidence type="ECO:0000313" key="4">
    <source>
        <dbReference type="Proteomes" id="UP000307380"/>
    </source>
</evidence>
<feature type="transmembrane region" description="Helical" evidence="1">
    <location>
        <begin position="12"/>
        <end position="33"/>
    </location>
</feature>